<protein>
    <submittedName>
        <fullName evidence="2">Nickel pincer cofactor biosynthesis protein LarB</fullName>
    </submittedName>
</protein>
<comment type="caution">
    <text evidence="2">The sequence shown here is derived from an EMBL/GenBank/DDBJ whole genome shotgun (WGS) entry which is preliminary data.</text>
</comment>
<dbReference type="Proteomes" id="UP001489509">
    <property type="component" value="Unassembled WGS sequence"/>
</dbReference>
<dbReference type="PANTHER" id="PTHR43064:SF1">
    <property type="entry name" value="SLL1489 PROTEIN"/>
    <property type="match status" value="1"/>
</dbReference>
<evidence type="ECO:0000259" key="1">
    <source>
        <dbReference type="SMART" id="SM01001"/>
    </source>
</evidence>
<accession>A0ABV1E1T8</accession>
<reference evidence="2 3" key="1">
    <citation type="submission" date="2024-03" db="EMBL/GenBank/DDBJ databases">
        <title>Human intestinal bacterial collection.</title>
        <authorList>
            <person name="Pauvert C."/>
            <person name="Hitch T.C.A."/>
            <person name="Clavel T."/>
        </authorList>
    </citation>
    <scope>NUCLEOTIDE SEQUENCE [LARGE SCALE GENOMIC DNA]</scope>
    <source>
        <strain evidence="2 3">CLA-JM-H44</strain>
    </source>
</reference>
<dbReference type="EMBL" id="JBBMFD010000020">
    <property type="protein sequence ID" value="MEQ2441274.1"/>
    <property type="molecule type" value="Genomic_DNA"/>
</dbReference>
<dbReference type="SUPFAM" id="SSF52255">
    <property type="entry name" value="N5-CAIR mutase (phosphoribosylaminoimidazole carboxylase, PurE)"/>
    <property type="match status" value="1"/>
</dbReference>
<dbReference type="NCBIfam" id="NF033503">
    <property type="entry name" value="LarB"/>
    <property type="match status" value="1"/>
</dbReference>
<dbReference type="Pfam" id="PF00731">
    <property type="entry name" value="AIRC"/>
    <property type="match status" value="1"/>
</dbReference>
<dbReference type="RefSeq" id="WP_349220265.1">
    <property type="nucleotide sequence ID" value="NZ_JBBMFD010000020.1"/>
</dbReference>
<dbReference type="InterPro" id="IPR000031">
    <property type="entry name" value="PurE_dom"/>
</dbReference>
<dbReference type="Gene3D" id="3.40.50.1970">
    <property type="match status" value="1"/>
</dbReference>
<evidence type="ECO:0000313" key="2">
    <source>
        <dbReference type="EMBL" id="MEQ2441274.1"/>
    </source>
</evidence>
<proteinExistence type="predicted"/>
<gene>
    <name evidence="2" type="primary">larB</name>
    <name evidence="2" type="ORF">WMO26_10595</name>
</gene>
<organism evidence="2 3">
    <name type="scientific">Solibaculum intestinale</name>
    <dbReference type="NCBI Taxonomy" id="3133165"/>
    <lineage>
        <taxon>Bacteria</taxon>
        <taxon>Bacillati</taxon>
        <taxon>Bacillota</taxon>
        <taxon>Clostridia</taxon>
        <taxon>Eubacteriales</taxon>
        <taxon>Oscillospiraceae</taxon>
        <taxon>Solibaculum</taxon>
    </lineage>
</organism>
<evidence type="ECO:0000313" key="3">
    <source>
        <dbReference type="Proteomes" id="UP001489509"/>
    </source>
</evidence>
<dbReference type="InterPro" id="IPR039476">
    <property type="entry name" value="P2CMN_synthase_LarB"/>
</dbReference>
<sequence length="253" mass="26861">MDVKALLEAVRDGNMGIEEAQERLKELPFEDIGFARLDHHRQLRKGFAEVVFGPGKTCEQLSAIFARLAKKSRAVLATRCTKEQYEAVQKKTPGARYHEDARAITLLNEPVAPIGLVAVCTGGTADIPVAEEAALTAELFGARVERYYDVGIAGLHRLLTVLPEVRRANAVVAVAGMEGALPSVLAGLLEAPVIAVPTSVGYGAGLHGIAPLLTMLNSCAEGVGVVNIDNGFGGGYLAAQINRLAGRKPEERL</sequence>
<dbReference type="SMART" id="SM01001">
    <property type="entry name" value="AIRC"/>
    <property type="match status" value="1"/>
</dbReference>
<feature type="domain" description="PurE" evidence="1">
    <location>
        <begin position="115"/>
        <end position="247"/>
    </location>
</feature>
<name>A0ABV1E1T8_9FIRM</name>
<dbReference type="PANTHER" id="PTHR43064">
    <property type="entry name" value="PHOSPHORIBOSYLAMINOIMIDAZOLE CARBOXYLASE-RELATED"/>
    <property type="match status" value="1"/>
</dbReference>
<keyword evidence="3" id="KW-1185">Reference proteome</keyword>